<dbReference type="OrthoDB" id="7263421at2"/>
<sequence length="248" mass="28685">MTFKENLYKICEDVVKEFPGWRFVAGRFENSLLKHTDLVIDPGLFFDQGFTNLEPSIGIRNKRCAALYAEIFEIPRRNIPVTSFIRLQAIAHLLVHMPEPMRLQCVICADKKPFLAAIHKPNACPEEQIARFEQMAVDIQDVRPVLIAMMRDGESLLGKLYDLSSEENLLRALPAKYATRHANSANDELEKQKGVMLCIVRILVGDFDYVERYRSDEFQTVFPKRVNELDKIVARMPELRKRFVEQGR</sequence>
<evidence type="ECO:0000313" key="1">
    <source>
        <dbReference type="EMBL" id="SDR55057.1"/>
    </source>
</evidence>
<keyword evidence="2" id="KW-1185">Reference proteome</keyword>
<dbReference type="RefSeq" id="WP_074774503.1">
    <property type="nucleotide sequence ID" value="NZ_FNKP01000004.1"/>
</dbReference>
<gene>
    <name evidence="1" type="ORF">SAMN05443245_7580</name>
</gene>
<name>A0A1H1JZI6_9BURK</name>
<evidence type="ECO:0000313" key="2">
    <source>
        <dbReference type="Proteomes" id="UP000183487"/>
    </source>
</evidence>
<dbReference type="EMBL" id="FNKP01000004">
    <property type="protein sequence ID" value="SDR55057.1"/>
    <property type="molecule type" value="Genomic_DNA"/>
</dbReference>
<dbReference type="AlphaFoldDB" id="A0A1H1JZI6"/>
<dbReference type="Proteomes" id="UP000183487">
    <property type="component" value="Unassembled WGS sequence"/>
</dbReference>
<protein>
    <submittedName>
        <fullName evidence="1">Uncharacterized protein</fullName>
    </submittedName>
</protein>
<reference evidence="2" key="1">
    <citation type="submission" date="2016-10" db="EMBL/GenBank/DDBJ databases">
        <authorList>
            <person name="Varghese N."/>
        </authorList>
    </citation>
    <scope>NUCLEOTIDE SEQUENCE [LARGE SCALE GENOMIC DNA]</scope>
    <source>
        <strain evidence="2">GAS106B</strain>
    </source>
</reference>
<accession>A0A1H1JZI6</accession>
<proteinExistence type="predicted"/>
<organism evidence="1 2">
    <name type="scientific">Paraburkholderia fungorum</name>
    <dbReference type="NCBI Taxonomy" id="134537"/>
    <lineage>
        <taxon>Bacteria</taxon>
        <taxon>Pseudomonadati</taxon>
        <taxon>Pseudomonadota</taxon>
        <taxon>Betaproteobacteria</taxon>
        <taxon>Burkholderiales</taxon>
        <taxon>Burkholderiaceae</taxon>
        <taxon>Paraburkholderia</taxon>
    </lineage>
</organism>